<evidence type="ECO:0000313" key="2">
    <source>
        <dbReference type="Proteomes" id="UP000242188"/>
    </source>
</evidence>
<name>A0A210PJA6_MIZYE</name>
<gene>
    <name evidence="1" type="ORF">KP79_PYT03108</name>
</gene>
<dbReference type="EMBL" id="NEDP02076567">
    <property type="protein sequence ID" value="OWF36569.1"/>
    <property type="molecule type" value="Genomic_DNA"/>
</dbReference>
<dbReference type="AlphaFoldDB" id="A0A210PJA6"/>
<comment type="caution">
    <text evidence="1">The sequence shown here is derived from an EMBL/GenBank/DDBJ whole genome shotgun (WGS) entry which is preliminary data.</text>
</comment>
<keyword evidence="2" id="KW-1185">Reference proteome</keyword>
<protein>
    <submittedName>
        <fullName evidence="1">Uncharacterized protein</fullName>
    </submittedName>
</protein>
<evidence type="ECO:0000313" key="1">
    <source>
        <dbReference type="EMBL" id="OWF36569.1"/>
    </source>
</evidence>
<sequence length="82" mass="8645">MATYKSSRGVSRKLFAGLCGYFSPPTRASVSTTTVTPSFGAPVTTAARRHTVTLTSSLRATSTSANIDVTIRPYSTSHGQSM</sequence>
<organism evidence="1 2">
    <name type="scientific">Mizuhopecten yessoensis</name>
    <name type="common">Japanese scallop</name>
    <name type="synonym">Patinopecten yessoensis</name>
    <dbReference type="NCBI Taxonomy" id="6573"/>
    <lineage>
        <taxon>Eukaryota</taxon>
        <taxon>Metazoa</taxon>
        <taxon>Spiralia</taxon>
        <taxon>Lophotrochozoa</taxon>
        <taxon>Mollusca</taxon>
        <taxon>Bivalvia</taxon>
        <taxon>Autobranchia</taxon>
        <taxon>Pteriomorphia</taxon>
        <taxon>Pectinida</taxon>
        <taxon>Pectinoidea</taxon>
        <taxon>Pectinidae</taxon>
        <taxon>Mizuhopecten</taxon>
    </lineage>
</organism>
<dbReference type="Proteomes" id="UP000242188">
    <property type="component" value="Unassembled WGS sequence"/>
</dbReference>
<proteinExistence type="predicted"/>
<accession>A0A210PJA6</accession>
<reference evidence="1 2" key="1">
    <citation type="journal article" date="2017" name="Nat. Ecol. Evol.">
        <title>Scallop genome provides insights into evolution of bilaterian karyotype and development.</title>
        <authorList>
            <person name="Wang S."/>
            <person name="Zhang J."/>
            <person name="Jiao W."/>
            <person name="Li J."/>
            <person name="Xun X."/>
            <person name="Sun Y."/>
            <person name="Guo X."/>
            <person name="Huan P."/>
            <person name="Dong B."/>
            <person name="Zhang L."/>
            <person name="Hu X."/>
            <person name="Sun X."/>
            <person name="Wang J."/>
            <person name="Zhao C."/>
            <person name="Wang Y."/>
            <person name="Wang D."/>
            <person name="Huang X."/>
            <person name="Wang R."/>
            <person name="Lv J."/>
            <person name="Li Y."/>
            <person name="Zhang Z."/>
            <person name="Liu B."/>
            <person name="Lu W."/>
            <person name="Hui Y."/>
            <person name="Liang J."/>
            <person name="Zhou Z."/>
            <person name="Hou R."/>
            <person name="Li X."/>
            <person name="Liu Y."/>
            <person name="Li H."/>
            <person name="Ning X."/>
            <person name="Lin Y."/>
            <person name="Zhao L."/>
            <person name="Xing Q."/>
            <person name="Dou J."/>
            <person name="Li Y."/>
            <person name="Mao J."/>
            <person name="Guo H."/>
            <person name="Dou H."/>
            <person name="Li T."/>
            <person name="Mu C."/>
            <person name="Jiang W."/>
            <person name="Fu Q."/>
            <person name="Fu X."/>
            <person name="Miao Y."/>
            <person name="Liu J."/>
            <person name="Yu Q."/>
            <person name="Li R."/>
            <person name="Liao H."/>
            <person name="Li X."/>
            <person name="Kong Y."/>
            <person name="Jiang Z."/>
            <person name="Chourrout D."/>
            <person name="Li R."/>
            <person name="Bao Z."/>
        </authorList>
    </citation>
    <scope>NUCLEOTIDE SEQUENCE [LARGE SCALE GENOMIC DNA]</scope>
    <source>
        <strain evidence="1 2">PY_sf001</strain>
    </source>
</reference>